<keyword evidence="16" id="KW-1185">Reference proteome</keyword>
<dbReference type="InterPro" id="IPR010737">
    <property type="entry name" value="4-carb_acid_sugar_kinase_N"/>
</dbReference>
<sequence>MLGSIADDFTGATDLATMLRASGHRVSVVVEDGTLSPAQLAEVDAVVVALKTRTAPRAEAVDASLDAVARLRSWGADRFYVKYCSTFDSTDDGNIGPVLDAVADAVGAERAVVVPSLPANGRTVYQGHLFVGADLLENSSMRHHPLTPMTRSRVADLLRPQTPHDVGEVPLSAVRRGADAVRDALDAAPARYTVVDAITDEDLVAIGAATAGDVLVSGGSGLALGIPGPRLPDALWSAPASGRGAVLCGSVSTTTLAQIAHAARTQPVRLVDIAAAIADEQGTVAELAAWVEEQSPDSHPVVCAARERSDVRSHLDGVEVAPVVERVLAGVARLLVERGLVTALIVAGGESSGAVVRALGVGALHIGPELAPGVCWAAGAVDSAAPEPGGDPGPTIALALKSGNFGGEDLFTQAWEVLV</sequence>
<dbReference type="NCBIfam" id="NF043035">
    <property type="entry name" value="OxoTetrKin"/>
    <property type="match status" value="1"/>
</dbReference>
<evidence type="ECO:0000259" key="13">
    <source>
        <dbReference type="Pfam" id="PF07005"/>
    </source>
</evidence>
<evidence type="ECO:0000256" key="12">
    <source>
        <dbReference type="ARBA" id="ARBA00041377"/>
    </source>
</evidence>
<dbReference type="InterPro" id="IPR042213">
    <property type="entry name" value="NBD_C_sf"/>
</dbReference>
<dbReference type="InterPro" id="IPR050007">
    <property type="entry name" value="OtnK"/>
</dbReference>
<accession>A0A7W3PD17</accession>
<dbReference type="Proteomes" id="UP000540568">
    <property type="component" value="Unassembled WGS sequence"/>
</dbReference>
<evidence type="ECO:0000256" key="7">
    <source>
        <dbReference type="ARBA" id="ARBA00035898"/>
    </source>
</evidence>
<evidence type="ECO:0000256" key="9">
    <source>
        <dbReference type="ARBA" id="ARBA00037335"/>
    </source>
</evidence>
<name>A0A7W3PD17_9MICO</name>
<feature type="domain" description="Four-carbon acid sugar kinase N-terminal" evidence="13">
    <location>
        <begin position="2"/>
        <end position="224"/>
    </location>
</feature>
<proteinExistence type="inferred from homology"/>
<feature type="domain" description="Four-carbon acid sugar kinase nucleotide binding" evidence="14">
    <location>
        <begin position="245"/>
        <end position="411"/>
    </location>
</feature>
<dbReference type="EMBL" id="JACGWV010000001">
    <property type="protein sequence ID" value="MBA8807313.1"/>
    <property type="molecule type" value="Genomic_DNA"/>
</dbReference>
<evidence type="ECO:0000259" key="14">
    <source>
        <dbReference type="Pfam" id="PF17042"/>
    </source>
</evidence>
<keyword evidence="3" id="KW-0547">Nucleotide-binding</keyword>
<evidence type="ECO:0000313" key="15">
    <source>
        <dbReference type="EMBL" id="MBA8807313.1"/>
    </source>
</evidence>
<keyword evidence="2" id="KW-0808">Transferase</keyword>
<comment type="catalytic activity">
    <reaction evidence="7">
        <text>3-dehydro-L-erythronate + ATP = 3-dehydro-4-O-phospho-L-erythronate + ADP + H(+)</text>
        <dbReference type="Rhea" id="RHEA:52552"/>
        <dbReference type="ChEBI" id="CHEBI:15378"/>
        <dbReference type="ChEBI" id="CHEBI:30616"/>
        <dbReference type="ChEBI" id="CHEBI:136592"/>
        <dbReference type="ChEBI" id="CHEBI:136670"/>
        <dbReference type="ChEBI" id="CHEBI:456216"/>
        <dbReference type="EC" id="2.7.1.217"/>
    </reaction>
</comment>
<dbReference type="GO" id="GO:0005524">
    <property type="term" value="F:ATP binding"/>
    <property type="evidence" value="ECO:0007669"/>
    <property type="project" value="UniProtKB-KW"/>
</dbReference>
<dbReference type="EC" id="2.7.1.217" evidence="10"/>
<dbReference type="InterPro" id="IPR037051">
    <property type="entry name" value="4-carb_acid_sugar_kinase_N_sf"/>
</dbReference>
<comment type="caution">
    <text evidence="15">The sequence shown here is derived from an EMBL/GenBank/DDBJ whole genome shotgun (WGS) entry which is preliminary data.</text>
</comment>
<dbReference type="RefSeq" id="WP_220489524.1">
    <property type="nucleotide sequence ID" value="NZ_BAAATF010000005.1"/>
</dbReference>
<evidence type="ECO:0000256" key="8">
    <source>
        <dbReference type="ARBA" id="ARBA00036346"/>
    </source>
</evidence>
<evidence type="ECO:0000256" key="2">
    <source>
        <dbReference type="ARBA" id="ARBA00022679"/>
    </source>
</evidence>
<dbReference type="Gene3D" id="3.40.980.20">
    <property type="entry name" value="Four-carbon acid sugar kinase, nucleotide binding domain"/>
    <property type="match status" value="1"/>
</dbReference>
<reference evidence="15 16" key="1">
    <citation type="submission" date="2020-07" db="EMBL/GenBank/DDBJ databases">
        <title>Sequencing the genomes of 1000 actinobacteria strains.</title>
        <authorList>
            <person name="Klenk H.-P."/>
        </authorList>
    </citation>
    <scope>NUCLEOTIDE SEQUENCE [LARGE SCALE GENOMIC DNA]</scope>
    <source>
        <strain evidence="15 16">DSM 44121</strain>
    </source>
</reference>
<comment type="catalytic activity">
    <reaction evidence="8">
        <text>3-dehydro-D-erythronate + ATP = 3-dehydro-4-O-phospho-D-erythronate + ADP + H(+)</text>
        <dbReference type="Rhea" id="RHEA:52556"/>
        <dbReference type="ChEBI" id="CHEBI:15378"/>
        <dbReference type="ChEBI" id="CHEBI:30616"/>
        <dbReference type="ChEBI" id="CHEBI:57958"/>
        <dbReference type="ChEBI" id="CHEBI:136593"/>
        <dbReference type="ChEBI" id="CHEBI:456216"/>
        <dbReference type="EC" id="2.7.1.217"/>
    </reaction>
</comment>
<evidence type="ECO:0000256" key="6">
    <source>
        <dbReference type="ARBA" id="ARBA00023277"/>
    </source>
</evidence>
<dbReference type="GO" id="GO:0016301">
    <property type="term" value="F:kinase activity"/>
    <property type="evidence" value="ECO:0007669"/>
    <property type="project" value="UniProtKB-KW"/>
</dbReference>
<evidence type="ECO:0000256" key="3">
    <source>
        <dbReference type="ARBA" id="ARBA00022741"/>
    </source>
</evidence>
<dbReference type="SUPFAM" id="SSF142764">
    <property type="entry name" value="YgbK-like"/>
    <property type="match status" value="1"/>
</dbReference>
<evidence type="ECO:0000256" key="11">
    <source>
        <dbReference type="ARBA" id="ARBA00039461"/>
    </source>
</evidence>
<evidence type="ECO:0000256" key="4">
    <source>
        <dbReference type="ARBA" id="ARBA00022777"/>
    </source>
</evidence>
<evidence type="ECO:0000256" key="1">
    <source>
        <dbReference type="ARBA" id="ARBA00005715"/>
    </source>
</evidence>
<evidence type="ECO:0000256" key="10">
    <source>
        <dbReference type="ARBA" id="ARBA00039095"/>
    </source>
</evidence>
<gene>
    <name evidence="15" type="ORF">FHX71_001255</name>
</gene>
<evidence type="ECO:0000313" key="16">
    <source>
        <dbReference type="Proteomes" id="UP000540568"/>
    </source>
</evidence>
<dbReference type="AlphaFoldDB" id="A0A7W3PD17"/>
<organism evidence="15 16">
    <name type="scientific">Promicromonospora sukumoe</name>
    <dbReference type="NCBI Taxonomy" id="88382"/>
    <lineage>
        <taxon>Bacteria</taxon>
        <taxon>Bacillati</taxon>
        <taxon>Actinomycetota</taxon>
        <taxon>Actinomycetes</taxon>
        <taxon>Micrococcales</taxon>
        <taxon>Promicromonosporaceae</taxon>
        <taxon>Promicromonospora</taxon>
    </lineage>
</organism>
<comment type="similarity">
    <text evidence="1">Belongs to the four-carbon acid sugar kinase family.</text>
</comment>
<dbReference type="Gene3D" id="3.40.50.10840">
    <property type="entry name" value="Putative sugar-binding, N-terminal domain"/>
    <property type="match status" value="1"/>
</dbReference>
<keyword evidence="6" id="KW-0119">Carbohydrate metabolism</keyword>
<evidence type="ECO:0000256" key="5">
    <source>
        <dbReference type="ARBA" id="ARBA00022840"/>
    </source>
</evidence>
<comment type="function">
    <text evidence="9">Catalyzes the ATP-dependent phosphorylation of 3-oxo-tetronate to 3-oxo-tetronate 4-phosphate.</text>
</comment>
<dbReference type="Pfam" id="PF17042">
    <property type="entry name" value="NBD_C"/>
    <property type="match status" value="1"/>
</dbReference>
<dbReference type="InterPro" id="IPR031475">
    <property type="entry name" value="NBD_C"/>
</dbReference>
<dbReference type="Pfam" id="PF07005">
    <property type="entry name" value="SBD_N"/>
    <property type="match status" value="1"/>
</dbReference>
<keyword evidence="5" id="KW-0067">ATP-binding</keyword>
<keyword evidence="4" id="KW-0418">Kinase</keyword>
<protein>
    <recommendedName>
        <fullName evidence="11">3-oxo-tetronate kinase</fullName>
        <ecNumber evidence="10">2.7.1.217</ecNumber>
    </recommendedName>
    <alternativeName>
        <fullName evidence="12">3-dehydrotetronate 4-kinase</fullName>
    </alternativeName>
</protein>